<name>A0A1F6TMX1_9PROT</name>
<comment type="caution">
    <text evidence="2">The sequence shown here is derived from an EMBL/GenBank/DDBJ whole genome shotgun (WGS) entry which is preliminary data.</text>
</comment>
<keyword evidence="1" id="KW-0472">Membrane</keyword>
<reference evidence="2 3" key="1">
    <citation type="journal article" date="2016" name="Nat. Commun.">
        <title>Thousands of microbial genomes shed light on interconnected biogeochemical processes in an aquifer system.</title>
        <authorList>
            <person name="Anantharaman K."/>
            <person name="Brown C.T."/>
            <person name="Hug L.A."/>
            <person name="Sharon I."/>
            <person name="Castelle C.J."/>
            <person name="Probst A.J."/>
            <person name="Thomas B.C."/>
            <person name="Singh A."/>
            <person name="Wilkins M.J."/>
            <person name="Karaoz U."/>
            <person name="Brodie E.L."/>
            <person name="Williams K.H."/>
            <person name="Hubbard S.S."/>
            <person name="Banfield J.F."/>
        </authorList>
    </citation>
    <scope>NUCLEOTIDE SEQUENCE [LARGE SCALE GENOMIC DNA]</scope>
</reference>
<keyword evidence="1" id="KW-1133">Transmembrane helix</keyword>
<dbReference type="EMBL" id="MFSU01000081">
    <property type="protein sequence ID" value="OGI46484.1"/>
    <property type="molecule type" value="Genomic_DNA"/>
</dbReference>
<proteinExistence type="predicted"/>
<gene>
    <name evidence="2" type="ORF">A2151_05855</name>
</gene>
<dbReference type="AlphaFoldDB" id="A0A1F6TMX1"/>
<evidence type="ECO:0000313" key="3">
    <source>
        <dbReference type="Proteomes" id="UP000178885"/>
    </source>
</evidence>
<accession>A0A1F6TMX1</accession>
<sequence>MSAAPADNPPRPSGDAAWVSLPAPFPPEVLARQCRDVEALLRANPYYTFPRWNQTGSDTYAVELDNQSNQTRNTLEFRVSDGPGVGLTLTYLNGIKKRTVFTIEPASDGSRMTVTDDYDRLPEAERAQRVAEVDRSLNAWGEALRVYFLRLKRWSWLPGWRWYIRRVWIPMTPSARRIVWLLYLITVAEFFFFLFVLLIYTIEQNK</sequence>
<feature type="transmembrane region" description="Helical" evidence="1">
    <location>
        <begin position="180"/>
        <end position="202"/>
    </location>
</feature>
<keyword evidence="1" id="KW-0812">Transmembrane</keyword>
<evidence type="ECO:0000313" key="2">
    <source>
        <dbReference type="EMBL" id="OGI46484.1"/>
    </source>
</evidence>
<protein>
    <submittedName>
        <fullName evidence="2">Uncharacterized protein</fullName>
    </submittedName>
</protein>
<evidence type="ECO:0000256" key="1">
    <source>
        <dbReference type="SAM" id="Phobius"/>
    </source>
</evidence>
<organism evidence="2 3">
    <name type="scientific">Candidatus Muproteobacteria bacterium RBG_16_65_34</name>
    <dbReference type="NCBI Taxonomy" id="1817760"/>
    <lineage>
        <taxon>Bacteria</taxon>
        <taxon>Pseudomonadati</taxon>
        <taxon>Pseudomonadota</taxon>
        <taxon>Candidatus Muproteobacteria</taxon>
    </lineage>
</organism>
<dbReference type="Proteomes" id="UP000178885">
    <property type="component" value="Unassembled WGS sequence"/>
</dbReference>